<keyword evidence="3" id="KW-1185">Reference proteome</keyword>
<evidence type="ECO:0000313" key="2">
    <source>
        <dbReference type="EMBL" id="KAJ1198360.1"/>
    </source>
</evidence>
<feature type="region of interest" description="Disordered" evidence="1">
    <location>
        <begin position="1"/>
        <end position="85"/>
    </location>
</feature>
<gene>
    <name evidence="2" type="ORF">NDU88_002201</name>
</gene>
<accession>A0AAV7VDN0</accession>
<sequence>MKLNTNPAPSVQRETHLTGRGTDAGLDAPVMEPTRVELLAAIQGGPRGEDQISSNRGQSPLGGPPEGIRQGANHGGLDLRAQGRG</sequence>
<evidence type="ECO:0000313" key="3">
    <source>
        <dbReference type="Proteomes" id="UP001066276"/>
    </source>
</evidence>
<protein>
    <submittedName>
        <fullName evidence="2">Uncharacterized protein</fullName>
    </submittedName>
</protein>
<dbReference type="Proteomes" id="UP001066276">
    <property type="component" value="Chromosome 2_1"/>
</dbReference>
<comment type="caution">
    <text evidence="2">The sequence shown here is derived from an EMBL/GenBank/DDBJ whole genome shotgun (WGS) entry which is preliminary data.</text>
</comment>
<name>A0AAV7VDN0_PLEWA</name>
<organism evidence="2 3">
    <name type="scientific">Pleurodeles waltl</name>
    <name type="common">Iberian ribbed newt</name>
    <dbReference type="NCBI Taxonomy" id="8319"/>
    <lineage>
        <taxon>Eukaryota</taxon>
        <taxon>Metazoa</taxon>
        <taxon>Chordata</taxon>
        <taxon>Craniata</taxon>
        <taxon>Vertebrata</taxon>
        <taxon>Euteleostomi</taxon>
        <taxon>Amphibia</taxon>
        <taxon>Batrachia</taxon>
        <taxon>Caudata</taxon>
        <taxon>Salamandroidea</taxon>
        <taxon>Salamandridae</taxon>
        <taxon>Pleurodelinae</taxon>
        <taxon>Pleurodeles</taxon>
    </lineage>
</organism>
<dbReference type="AlphaFoldDB" id="A0AAV7VDN0"/>
<evidence type="ECO:0000256" key="1">
    <source>
        <dbReference type="SAM" id="MobiDB-lite"/>
    </source>
</evidence>
<reference evidence="2" key="1">
    <citation type="journal article" date="2022" name="bioRxiv">
        <title>Sequencing and chromosome-scale assembly of the giantPleurodeles waltlgenome.</title>
        <authorList>
            <person name="Brown T."/>
            <person name="Elewa A."/>
            <person name="Iarovenko S."/>
            <person name="Subramanian E."/>
            <person name="Araus A.J."/>
            <person name="Petzold A."/>
            <person name="Susuki M."/>
            <person name="Suzuki K.-i.T."/>
            <person name="Hayashi T."/>
            <person name="Toyoda A."/>
            <person name="Oliveira C."/>
            <person name="Osipova E."/>
            <person name="Leigh N.D."/>
            <person name="Simon A."/>
            <person name="Yun M.H."/>
        </authorList>
    </citation>
    <scope>NUCLEOTIDE SEQUENCE</scope>
    <source>
        <strain evidence="2">20211129_DDA</strain>
        <tissue evidence="2">Liver</tissue>
    </source>
</reference>
<proteinExistence type="predicted"/>
<dbReference type="EMBL" id="JANPWB010000003">
    <property type="protein sequence ID" value="KAJ1198360.1"/>
    <property type="molecule type" value="Genomic_DNA"/>
</dbReference>